<dbReference type="EMBL" id="JAAMPJ010000003">
    <property type="protein sequence ID" value="NGY59832.1"/>
    <property type="molecule type" value="Genomic_DNA"/>
</dbReference>
<dbReference type="PROSITE" id="PS51186">
    <property type="entry name" value="GNAT"/>
    <property type="match status" value="1"/>
</dbReference>
<evidence type="ECO:0000259" key="3">
    <source>
        <dbReference type="PROSITE" id="PS51186"/>
    </source>
</evidence>
<keyword evidence="1 4" id="KW-0808">Transferase</keyword>
<evidence type="ECO:0000313" key="5">
    <source>
        <dbReference type="Proteomes" id="UP000481360"/>
    </source>
</evidence>
<proteinExistence type="predicted"/>
<protein>
    <submittedName>
        <fullName evidence="4">GNAT family N-acetyltransferase</fullName>
    </submittedName>
</protein>
<dbReference type="Proteomes" id="UP000481360">
    <property type="component" value="Unassembled WGS sequence"/>
</dbReference>
<dbReference type="CDD" id="cd04301">
    <property type="entry name" value="NAT_SF"/>
    <property type="match status" value="1"/>
</dbReference>
<dbReference type="Gene3D" id="3.40.630.30">
    <property type="match status" value="1"/>
</dbReference>
<evidence type="ECO:0000256" key="2">
    <source>
        <dbReference type="ARBA" id="ARBA00023315"/>
    </source>
</evidence>
<accession>A0A7C9VPM0</accession>
<dbReference type="Pfam" id="PF13508">
    <property type="entry name" value="Acetyltransf_7"/>
    <property type="match status" value="1"/>
</dbReference>
<evidence type="ECO:0000256" key="1">
    <source>
        <dbReference type="ARBA" id="ARBA00022679"/>
    </source>
</evidence>
<dbReference type="AlphaFoldDB" id="A0A7C9VPM0"/>
<organism evidence="4 5">
    <name type="scientific">Lentzea alba</name>
    <dbReference type="NCBI Taxonomy" id="2714351"/>
    <lineage>
        <taxon>Bacteria</taxon>
        <taxon>Bacillati</taxon>
        <taxon>Actinomycetota</taxon>
        <taxon>Actinomycetes</taxon>
        <taxon>Pseudonocardiales</taxon>
        <taxon>Pseudonocardiaceae</taxon>
        <taxon>Lentzea</taxon>
    </lineage>
</organism>
<reference evidence="4 5" key="1">
    <citation type="submission" date="2020-03" db="EMBL/GenBank/DDBJ databases">
        <title>Isolation and identification of active actinomycetes.</title>
        <authorList>
            <person name="Sun X."/>
        </authorList>
    </citation>
    <scope>NUCLEOTIDE SEQUENCE [LARGE SCALE GENOMIC DNA]</scope>
    <source>
        <strain evidence="4 5">NEAU-D13</strain>
    </source>
</reference>
<dbReference type="GO" id="GO:0016747">
    <property type="term" value="F:acyltransferase activity, transferring groups other than amino-acyl groups"/>
    <property type="evidence" value="ECO:0007669"/>
    <property type="project" value="InterPro"/>
</dbReference>
<comment type="caution">
    <text evidence="4">The sequence shown here is derived from an EMBL/GenBank/DDBJ whole genome shotgun (WGS) entry which is preliminary data.</text>
</comment>
<sequence>MLIRLAQPAELPYLQEIEIASGEPFRDVGMPEIADDDPMSLEDLASHDVWVAIGEQGLPVAFIAVGDVDGATHVHQVCVHPSHARQGIGAALIEHVTRGERAVTLTTFRDVPWNQPYYERLGFRAMTETSVDGTSPGLAEIMREEASRGLDPATRVAMVLLPAQERP</sequence>
<dbReference type="PANTHER" id="PTHR43800:SF1">
    <property type="entry name" value="PEPTIDYL-LYSINE N-ACETYLTRANSFERASE YJAB"/>
    <property type="match status" value="1"/>
</dbReference>
<dbReference type="InterPro" id="IPR000182">
    <property type="entry name" value="GNAT_dom"/>
</dbReference>
<dbReference type="InterPro" id="IPR016181">
    <property type="entry name" value="Acyl_CoA_acyltransferase"/>
</dbReference>
<dbReference type="SUPFAM" id="SSF55729">
    <property type="entry name" value="Acyl-CoA N-acyltransferases (Nat)"/>
    <property type="match status" value="1"/>
</dbReference>
<dbReference type="PANTHER" id="PTHR43800">
    <property type="entry name" value="PEPTIDYL-LYSINE N-ACETYLTRANSFERASE YJAB"/>
    <property type="match status" value="1"/>
</dbReference>
<name>A0A7C9VPM0_9PSEU</name>
<keyword evidence="5" id="KW-1185">Reference proteome</keyword>
<gene>
    <name evidence="4" type="ORF">G7043_12955</name>
</gene>
<evidence type="ECO:0000313" key="4">
    <source>
        <dbReference type="EMBL" id="NGY59832.1"/>
    </source>
</evidence>
<feature type="domain" description="N-acetyltransferase" evidence="3">
    <location>
        <begin position="1"/>
        <end position="147"/>
    </location>
</feature>
<keyword evidence="2" id="KW-0012">Acyltransferase</keyword>